<gene>
    <name evidence="8" type="ORF">I7X43_12345</name>
</gene>
<evidence type="ECO:0000313" key="9">
    <source>
        <dbReference type="Proteomes" id="UP000620139"/>
    </source>
</evidence>
<feature type="region of interest" description="Disordered" evidence="4">
    <location>
        <begin position="656"/>
        <end position="675"/>
    </location>
</feature>
<dbReference type="Pfam" id="PF13181">
    <property type="entry name" value="TPR_8"/>
    <property type="match status" value="1"/>
</dbReference>
<dbReference type="PANTHER" id="PTHR45138">
    <property type="entry name" value="REGULATORY COMPONENTS OF SENSORY TRANSDUCTION SYSTEM"/>
    <property type="match status" value="1"/>
</dbReference>
<reference evidence="8" key="1">
    <citation type="submission" date="2020-12" db="EMBL/GenBank/DDBJ databases">
        <title>The genome sequence of Inhella sp. 4Y17.</title>
        <authorList>
            <person name="Liu Y."/>
        </authorList>
    </citation>
    <scope>NUCLEOTIDE SEQUENCE</scope>
    <source>
        <strain evidence="8">4Y10</strain>
    </source>
</reference>
<protein>
    <recommendedName>
        <fullName evidence="1">diguanylate cyclase</fullName>
        <ecNumber evidence="1">2.7.7.65</ecNumber>
    </recommendedName>
</protein>
<dbReference type="Proteomes" id="UP000620139">
    <property type="component" value="Unassembled WGS sequence"/>
</dbReference>
<comment type="caution">
    <text evidence="8">The sequence shown here is derived from an EMBL/GenBank/DDBJ whole genome shotgun (WGS) entry which is preliminary data.</text>
</comment>
<dbReference type="NCBIfam" id="TIGR00254">
    <property type="entry name" value="GGDEF"/>
    <property type="match status" value="1"/>
</dbReference>
<dbReference type="SUPFAM" id="SSF48452">
    <property type="entry name" value="TPR-like"/>
    <property type="match status" value="2"/>
</dbReference>
<keyword evidence="5" id="KW-0472">Membrane</keyword>
<sequence length="675" mass="75204">MDGLTRRCRWMVLALGLALGGAAHAQDSLRPEITRLERLPSSERKDFVEQINKVRSQARADSEEQFDLLFQLAMHHAGRKQRTELEALEGPLAAWRQSPNEVRRAQGELMWALAWTSYHLSTGHYALAQKEMDSIRPERLAALAPKWRYRERSMRAGVRELAGHADEAVLLRLDAVRLAAEMDEPWRRAYALSRLSTVYIQVDQIDKAKETIDEALKLAKQSPADHDLLSGLYNAVALIYQGESERSVARKALETALHHAKLAGDRGQQLLLMGNLADSYLQVGDFARALTITSEVIPLAQELGERDSELLALHNMGIAKIGLKRIAEGKADVMKVIAVHRQQGAMSDLASSWQELGLYLEKAGDYAGAVEAYEEYRRIADTLSRADQRKRVLEAQEKFDAERRSQETRLLEEQTKLQGEQIRARNLQLVQWGLLLASAVAAMVLMVMLFRRMRHANRELAQSNAELAVRSERDALTGLANRRYFQREVGHHEHDGVLKASLFLIDIDHFKRINDTHGHAGGDAVLVATAHRLRAAVREQDIVVRWGGEEFLILVSSREPLLTLGLAHRILKGLGGEPVALPNGQVVRVTASIGYASFPIPGGEGAPGWEKAIDVVDTLMYQAKGHGRNQAWGLNGARCESMQSLQEAMADWGAARDDGRLNLQVTPGPQRGGDE</sequence>
<dbReference type="SMART" id="SM00028">
    <property type="entry name" value="TPR"/>
    <property type="match status" value="4"/>
</dbReference>
<evidence type="ECO:0000256" key="4">
    <source>
        <dbReference type="SAM" id="MobiDB-lite"/>
    </source>
</evidence>
<evidence type="ECO:0000256" key="3">
    <source>
        <dbReference type="PROSITE-ProRule" id="PRU00339"/>
    </source>
</evidence>
<dbReference type="GO" id="GO:0052621">
    <property type="term" value="F:diguanylate cyclase activity"/>
    <property type="evidence" value="ECO:0007669"/>
    <property type="project" value="UniProtKB-EC"/>
</dbReference>
<accession>A0A931IXC9</accession>
<dbReference type="InterPro" id="IPR050469">
    <property type="entry name" value="Diguanylate_Cyclase"/>
</dbReference>
<dbReference type="Pfam" id="PF00990">
    <property type="entry name" value="GGDEF"/>
    <property type="match status" value="1"/>
</dbReference>
<dbReference type="InterPro" id="IPR000160">
    <property type="entry name" value="GGDEF_dom"/>
</dbReference>
<evidence type="ECO:0000313" key="8">
    <source>
        <dbReference type="EMBL" id="MBH9553632.1"/>
    </source>
</evidence>
<keyword evidence="9" id="KW-1185">Reference proteome</keyword>
<dbReference type="PANTHER" id="PTHR45138:SF9">
    <property type="entry name" value="DIGUANYLATE CYCLASE DGCM-RELATED"/>
    <property type="match status" value="1"/>
</dbReference>
<dbReference type="EMBL" id="JAEDAL010000006">
    <property type="protein sequence ID" value="MBH9553632.1"/>
    <property type="molecule type" value="Genomic_DNA"/>
</dbReference>
<keyword evidence="6" id="KW-0732">Signal</keyword>
<evidence type="ECO:0000259" key="7">
    <source>
        <dbReference type="PROSITE" id="PS50887"/>
    </source>
</evidence>
<keyword evidence="5" id="KW-1133">Transmembrane helix</keyword>
<dbReference type="CDD" id="cd01949">
    <property type="entry name" value="GGDEF"/>
    <property type="match status" value="1"/>
</dbReference>
<feature type="domain" description="GGDEF" evidence="7">
    <location>
        <begin position="498"/>
        <end position="636"/>
    </location>
</feature>
<dbReference type="RefSeq" id="WP_198101247.1">
    <property type="nucleotide sequence ID" value="NZ_JAEDAL010000006.1"/>
</dbReference>
<dbReference type="PROSITE" id="PS50005">
    <property type="entry name" value="TPR"/>
    <property type="match status" value="1"/>
</dbReference>
<keyword evidence="5" id="KW-0812">Transmembrane</keyword>
<proteinExistence type="predicted"/>
<evidence type="ECO:0000256" key="6">
    <source>
        <dbReference type="SAM" id="SignalP"/>
    </source>
</evidence>
<dbReference type="InterPro" id="IPR011990">
    <property type="entry name" value="TPR-like_helical_dom_sf"/>
</dbReference>
<dbReference type="InterPro" id="IPR019734">
    <property type="entry name" value="TPR_rpt"/>
</dbReference>
<name>A0A931IXC9_9BURK</name>
<dbReference type="EC" id="2.7.7.65" evidence="1"/>
<evidence type="ECO:0000256" key="2">
    <source>
        <dbReference type="ARBA" id="ARBA00034247"/>
    </source>
</evidence>
<dbReference type="AlphaFoldDB" id="A0A931IXC9"/>
<dbReference type="SUPFAM" id="SSF55073">
    <property type="entry name" value="Nucleotide cyclase"/>
    <property type="match status" value="1"/>
</dbReference>
<comment type="catalytic activity">
    <reaction evidence="2">
        <text>2 GTP = 3',3'-c-di-GMP + 2 diphosphate</text>
        <dbReference type="Rhea" id="RHEA:24898"/>
        <dbReference type="ChEBI" id="CHEBI:33019"/>
        <dbReference type="ChEBI" id="CHEBI:37565"/>
        <dbReference type="ChEBI" id="CHEBI:58805"/>
        <dbReference type="EC" id="2.7.7.65"/>
    </reaction>
</comment>
<feature type="repeat" description="TPR" evidence="3">
    <location>
        <begin position="189"/>
        <end position="222"/>
    </location>
</feature>
<dbReference type="Gene3D" id="3.30.70.270">
    <property type="match status" value="1"/>
</dbReference>
<keyword evidence="3" id="KW-0802">TPR repeat</keyword>
<evidence type="ECO:0000256" key="1">
    <source>
        <dbReference type="ARBA" id="ARBA00012528"/>
    </source>
</evidence>
<dbReference type="InterPro" id="IPR043128">
    <property type="entry name" value="Rev_trsase/Diguanyl_cyclase"/>
</dbReference>
<dbReference type="SMART" id="SM00267">
    <property type="entry name" value="GGDEF"/>
    <property type="match status" value="1"/>
</dbReference>
<dbReference type="PROSITE" id="PS50887">
    <property type="entry name" value="GGDEF"/>
    <property type="match status" value="1"/>
</dbReference>
<feature type="transmembrane region" description="Helical" evidence="5">
    <location>
        <begin position="429"/>
        <end position="450"/>
    </location>
</feature>
<feature type="chain" id="PRO_5037096433" description="diguanylate cyclase" evidence="6">
    <location>
        <begin position="26"/>
        <end position="675"/>
    </location>
</feature>
<feature type="signal peptide" evidence="6">
    <location>
        <begin position="1"/>
        <end position="25"/>
    </location>
</feature>
<dbReference type="InterPro" id="IPR029787">
    <property type="entry name" value="Nucleotide_cyclase"/>
</dbReference>
<organism evidence="8 9">
    <name type="scientific">Inhella gelatinilytica</name>
    <dbReference type="NCBI Taxonomy" id="2795030"/>
    <lineage>
        <taxon>Bacteria</taxon>
        <taxon>Pseudomonadati</taxon>
        <taxon>Pseudomonadota</taxon>
        <taxon>Betaproteobacteria</taxon>
        <taxon>Burkholderiales</taxon>
        <taxon>Sphaerotilaceae</taxon>
        <taxon>Inhella</taxon>
    </lineage>
</organism>
<evidence type="ECO:0000256" key="5">
    <source>
        <dbReference type="SAM" id="Phobius"/>
    </source>
</evidence>
<dbReference type="Gene3D" id="1.25.40.10">
    <property type="entry name" value="Tetratricopeptide repeat domain"/>
    <property type="match status" value="1"/>
</dbReference>